<evidence type="ECO:0000256" key="1">
    <source>
        <dbReference type="SAM" id="Phobius"/>
    </source>
</evidence>
<name>A0A5B7I241_PORTR</name>
<proteinExistence type="predicted"/>
<dbReference type="EMBL" id="VSRR010041295">
    <property type="protein sequence ID" value="MPC75507.1"/>
    <property type="molecule type" value="Genomic_DNA"/>
</dbReference>
<feature type="transmembrane region" description="Helical" evidence="1">
    <location>
        <begin position="34"/>
        <end position="56"/>
    </location>
</feature>
<evidence type="ECO:0000313" key="2">
    <source>
        <dbReference type="EMBL" id="MPC75507.1"/>
    </source>
</evidence>
<organism evidence="2 3">
    <name type="scientific">Portunus trituberculatus</name>
    <name type="common">Swimming crab</name>
    <name type="synonym">Neptunus trituberculatus</name>
    <dbReference type="NCBI Taxonomy" id="210409"/>
    <lineage>
        <taxon>Eukaryota</taxon>
        <taxon>Metazoa</taxon>
        <taxon>Ecdysozoa</taxon>
        <taxon>Arthropoda</taxon>
        <taxon>Crustacea</taxon>
        <taxon>Multicrustacea</taxon>
        <taxon>Malacostraca</taxon>
        <taxon>Eumalacostraca</taxon>
        <taxon>Eucarida</taxon>
        <taxon>Decapoda</taxon>
        <taxon>Pleocyemata</taxon>
        <taxon>Brachyura</taxon>
        <taxon>Eubrachyura</taxon>
        <taxon>Portunoidea</taxon>
        <taxon>Portunidae</taxon>
        <taxon>Portuninae</taxon>
        <taxon>Portunus</taxon>
    </lineage>
</organism>
<dbReference type="Proteomes" id="UP000324222">
    <property type="component" value="Unassembled WGS sequence"/>
</dbReference>
<dbReference type="AlphaFoldDB" id="A0A5B7I241"/>
<reference evidence="2 3" key="1">
    <citation type="submission" date="2019-05" db="EMBL/GenBank/DDBJ databases">
        <title>Another draft genome of Portunus trituberculatus and its Hox gene families provides insights of decapod evolution.</title>
        <authorList>
            <person name="Jeong J.-H."/>
            <person name="Song I."/>
            <person name="Kim S."/>
            <person name="Choi T."/>
            <person name="Kim D."/>
            <person name="Ryu S."/>
            <person name="Kim W."/>
        </authorList>
    </citation>
    <scope>NUCLEOTIDE SEQUENCE [LARGE SCALE GENOMIC DNA]</scope>
    <source>
        <tissue evidence="2">Muscle</tissue>
    </source>
</reference>
<gene>
    <name evidence="2" type="ORF">E2C01_069897</name>
</gene>
<keyword evidence="1" id="KW-0472">Membrane</keyword>
<comment type="caution">
    <text evidence="2">The sequence shown here is derived from an EMBL/GenBank/DDBJ whole genome shotgun (WGS) entry which is preliminary data.</text>
</comment>
<protein>
    <submittedName>
        <fullName evidence="2">Uncharacterized protein</fullName>
    </submittedName>
</protein>
<sequence length="80" mass="9129">MKKQTTLLSVPYKMTQWTLALSTLWVMLRVALRTLYIVAIVISWSFVAIRAVALVFTMHVSPRAVLTPMGDTLHHMTGWQ</sequence>
<accession>A0A5B7I241</accession>
<keyword evidence="1" id="KW-0812">Transmembrane</keyword>
<evidence type="ECO:0000313" key="3">
    <source>
        <dbReference type="Proteomes" id="UP000324222"/>
    </source>
</evidence>
<keyword evidence="1" id="KW-1133">Transmembrane helix</keyword>
<keyword evidence="3" id="KW-1185">Reference proteome</keyword>